<feature type="transmembrane region" description="Helical" evidence="9">
    <location>
        <begin position="170"/>
        <end position="191"/>
    </location>
</feature>
<keyword evidence="6 9" id="KW-0812">Transmembrane</keyword>
<dbReference type="Proteomes" id="UP000092574">
    <property type="component" value="Chromosome"/>
</dbReference>
<accession>A0A1C7I839</accession>
<feature type="domain" description="ABC transmembrane type-2" evidence="10">
    <location>
        <begin position="32"/>
        <end position="252"/>
    </location>
</feature>
<dbReference type="GO" id="GO:0140359">
    <property type="term" value="F:ABC-type transporter activity"/>
    <property type="evidence" value="ECO:0007669"/>
    <property type="project" value="InterPro"/>
</dbReference>
<dbReference type="OrthoDB" id="9794365at2"/>
<feature type="transmembrane region" description="Helical" evidence="9">
    <location>
        <begin position="34"/>
        <end position="56"/>
    </location>
</feature>
<keyword evidence="12" id="KW-1185">Reference proteome</keyword>
<dbReference type="Pfam" id="PF01061">
    <property type="entry name" value="ABC2_membrane"/>
    <property type="match status" value="1"/>
</dbReference>
<comment type="similarity">
    <text evidence="2 9">Belongs to the ABC-2 integral membrane protein family.</text>
</comment>
<feature type="transmembrane region" description="Helical" evidence="9">
    <location>
        <begin position="230"/>
        <end position="250"/>
    </location>
</feature>
<keyword evidence="8 9" id="KW-0472">Membrane</keyword>
<keyword evidence="3 9" id="KW-0813">Transport</keyword>
<evidence type="ECO:0000313" key="11">
    <source>
        <dbReference type="EMBL" id="ANU74729.1"/>
    </source>
</evidence>
<keyword evidence="4 9" id="KW-1003">Cell membrane</keyword>
<evidence type="ECO:0000256" key="1">
    <source>
        <dbReference type="ARBA" id="ARBA00004429"/>
    </source>
</evidence>
<evidence type="ECO:0000256" key="2">
    <source>
        <dbReference type="ARBA" id="ARBA00007783"/>
    </source>
</evidence>
<dbReference type="EMBL" id="CP015405">
    <property type="protein sequence ID" value="ANU74729.1"/>
    <property type="molecule type" value="Genomic_DNA"/>
</dbReference>
<dbReference type="PROSITE" id="PS51012">
    <property type="entry name" value="ABC_TM2"/>
    <property type="match status" value="1"/>
</dbReference>
<feature type="transmembrane region" description="Helical" evidence="9">
    <location>
        <begin position="139"/>
        <end position="163"/>
    </location>
</feature>
<keyword evidence="7 9" id="KW-1133">Transmembrane helix</keyword>
<comment type="subcellular location">
    <subcellularLocation>
        <location evidence="1">Cell inner membrane</location>
        <topology evidence="1">Multi-pass membrane protein</topology>
    </subcellularLocation>
    <subcellularLocation>
        <location evidence="9">Cell membrane</location>
        <topology evidence="9">Multi-pass membrane protein</topology>
    </subcellularLocation>
</comment>
<dbReference type="GO" id="GO:0005886">
    <property type="term" value="C:plasma membrane"/>
    <property type="evidence" value="ECO:0007669"/>
    <property type="project" value="UniProtKB-SubCell"/>
</dbReference>
<evidence type="ECO:0000259" key="10">
    <source>
        <dbReference type="PROSITE" id="PS51012"/>
    </source>
</evidence>
<gene>
    <name evidence="11" type="ORF">A4V09_02500</name>
</gene>
<sequence length="260" mass="30381">MKRFRDDLKRYYKYAKYSAKSDLKAEVASSYLNWLWWILDPLLFMLVYTFIAIVVFRSGVQYFPVFVFIGLTLWNFFNKTVIGSVKIVRNNSAIVTKVYIPKFVLILQKMMVNGFKMLVSFALVIVMMVIYQIPVTWNILYMIPILLVLGLLTFGICCFMLHFGVFVDDLYNVMNVVLRLVFYMSGIFYSIGDRVPEPFRSILLKCNPVSMLMESSRRCMIYSGAPYRKLILVWGVIGLLLCILGIKLIYKYENSYVKVM</sequence>
<name>A0A1C7I839_9FIRM</name>
<feature type="transmembrane region" description="Helical" evidence="9">
    <location>
        <begin position="115"/>
        <end position="133"/>
    </location>
</feature>
<dbReference type="GO" id="GO:0015920">
    <property type="term" value="P:lipopolysaccharide transport"/>
    <property type="evidence" value="ECO:0007669"/>
    <property type="project" value="TreeGrafter"/>
</dbReference>
<dbReference type="AlphaFoldDB" id="A0A1C7I839"/>
<evidence type="ECO:0000256" key="9">
    <source>
        <dbReference type="RuleBase" id="RU361157"/>
    </source>
</evidence>
<evidence type="ECO:0000313" key="12">
    <source>
        <dbReference type="Proteomes" id="UP000092574"/>
    </source>
</evidence>
<organism evidence="11 12">
    <name type="scientific">Blautia pseudococcoides</name>
    <dbReference type="NCBI Taxonomy" id="1796616"/>
    <lineage>
        <taxon>Bacteria</taxon>
        <taxon>Bacillati</taxon>
        <taxon>Bacillota</taxon>
        <taxon>Clostridia</taxon>
        <taxon>Lachnospirales</taxon>
        <taxon>Lachnospiraceae</taxon>
        <taxon>Blautia</taxon>
    </lineage>
</organism>
<dbReference type="PANTHER" id="PTHR30413:SF8">
    <property type="entry name" value="TRANSPORT PERMEASE PROTEIN"/>
    <property type="match status" value="1"/>
</dbReference>
<evidence type="ECO:0000256" key="3">
    <source>
        <dbReference type="ARBA" id="ARBA00022448"/>
    </source>
</evidence>
<dbReference type="InterPro" id="IPR047817">
    <property type="entry name" value="ABC2_TM_bact-type"/>
</dbReference>
<dbReference type="PANTHER" id="PTHR30413">
    <property type="entry name" value="INNER MEMBRANE TRANSPORT PERMEASE"/>
    <property type="match status" value="1"/>
</dbReference>
<dbReference type="InterPro" id="IPR013525">
    <property type="entry name" value="ABC2_TM"/>
</dbReference>
<evidence type="ECO:0000256" key="6">
    <source>
        <dbReference type="ARBA" id="ARBA00022692"/>
    </source>
</evidence>
<evidence type="ECO:0000256" key="4">
    <source>
        <dbReference type="ARBA" id="ARBA00022475"/>
    </source>
</evidence>
<dbReference type="KEGG" id="byl:A4V09_02500"/>
<keyword evidence="5" id="KW-0997">Cell inner membrane</keyword>
<evidence type="ECO:0000256" key="5">
    <source>
        <dbReference type="ARBA" id="ARBA00022519"/>
    </source>
</evidence>
<protein>
    <recommendedName>
        <fullName evidence="9">Transport permease protein</fullName>
    </recommendedName>
</protein>
<dbReference type="STRING" id="1796616.A4V09_02500"/>
<evidence type="ECO:0000256" key="8">
    <source>
        <dbReference type="ARBA" id="ARBA00023136"/>
    </source>
</evidence>
<evidence type="ECO:0000256" key="7">
    <source>
        <dbReference type="ARBA" id="ARBA00022989"/>
    </source>
</evidence>
<proteinExistence type="inferred from homology"/>
<dbReference type="RefSeq" id="WP_065540956.1">
    <property type="nucleotide sequence ID" value="NZ_CP015405.2"/>
</dbReference>
<feature type="transmembrane region" description="Helical" evidence="9">
    <location>
        <begin position="62"/>
        <end position="82"/>
    </location>
</feature>
<reference evidence="11" key="1">
    <citation type="submission" date="2017-04" db="EMBL/GenBank/DDBJ databases">
        <title>Complete Genome Sequences of Twelve Strains of a Stable Defined Moderately Diverse Mouse Microbiota 2 (sDMDMm2).</title>
        <authorList>
            <person name="Uchimura Y."/>
            <person name="Wyss M."/>
            <person name="Brugiroux S."/>
            <person name="Limenitakis J.P."/>
            <person name="Stecher B."/>
            <person name="McCoy K.D."/>
            <person name="Macpherson A.J."/>
        </authorList>
    </citation>
    <scope>NUCLEOTIDE SEQUENCE</scope>
    <source>
        <strain evidence="11">YL58</strain>
    </source>
</reference>